<organism evidence="2 3">
    <name type="scientific">Fasciolopsis buskii</name>
    <dbReference type="NCBI Taxonomy" id="27845"/>
    <lineage>
        <taxon>Eukaryota</taxon>
        <taxon>Metazoa</taxon>
        <taxon>Spiralia</taxon>
        <taxon>Lophotrochozoa</taxon>
        <taxon>Platyhelminthes</taxon>
        <taxon>Trematoda</taxon>
        <taxon>Digenea</taxon>
        <taxon>Plagiorchiida</taxon>
        <taxon>Echinostomata</taxon>
        <taxon>Echinostomatoidea</taxon>
        <taxon>Fasciolidae</taxon>
        <taxon>Fasciolopsis</taxon>
    </lineage>
</organism>
<dbReference type="PANTHER" id="PTHR37932:SF1">
    <property type="entry name" value="SMALL LYSINE-RICH PROTEIN 1"/>
    <property type="match status" value="1"/>
</dbReference>
<keyword evidence="3" id="KW-1185">Reference proteome</keyword>
<proteinExistence type="predicted"/>
<dbReference type="InterPro" id="IPR037760">
    <property type="entry name" value="SMKR1"/>
</dbReference>
<dbReference type="AlphaFoldDB" id="A0A8E0VHH6"/>
<gene>
    <name evidence="2" type="ORF">FBUS_04801</name>
</gene>
<evidence type="ECO:0000256" key="1">
    <source>
        <dbReference type="SAM" id="MobiDB-lite"/>
    </source>
</evidence>
<name>A0A8E0VHH6_9TREM</name>
<protein>
    <recommendedName>
        <fullName evidence="4">Small lysine-rich protein 1</fullName>
    </recommendedName>
</protein>
<accession>A0A8E0VHH6</accession>
<dbReference type="OrthoDB" id="5989977at2759"/>
<evidence type="ECO:0000313" key="2">
    <source>
        <dbReference type="EMBL" id="KAA0194031.1"/>
    </source>
</evidence>
<dbReference type="PANTHER" id="PTHR37932">
    <property type="entry name" value="SMALL LYSINE-RICH PROTEIN 1"/>
    <property type="match status" value="1"/>
</dbReference>
<feature type="region of interest" description="Disordered" evidence="1">
    <location>
        <begin position="25"/>
        <end position="65"/>
    </location>
</feature>
<comment type="caution">
    <text evidence="2">The sequence shown here is derived from an EMBL/GenBank/DDBJ whole genome shotgun (WGS) entry which is preliminary data.</text>
</comment>
<sequence length="113" mass="12664">MSHSEQFGMSSTSSHNKTLKIDGFHLCPTMDLQPKKRGKSVTKKRKPKSKRPTPTKNKGAPRVDIMSPEAMENLYYIAHNAPSALAYRGYNWPGKKPTKGARKHQGGKKKSKK</sequence>
<dbReference type="Proteomes" id="UP000728185">
    <property type="component" value="Unassembled WGS sequence"/>
</dbReference>
<dbReference type="EMBL" id="LUCM01004652">
    <property type="protein sequence ID" value="KAA0194031.1"/>
    <property type="molecule type" value="Genomic_DNA"/>
</dbReference>
<feature type="compositionally biased region" description="Basic residues" evidence="1">
    <location>
        <begin position="96"/>
        <end position="113"/>
    </location>
</feature>
<evidence type="ECO:0008006" key="4">
    <source>
        <dbReference type="Google" id="ProtNLM"/>
    </source>
</evidence>
<feature type="compositionally biased region" description="Basic residues" evidence="1">
    <location>
        <begin position="35"/>
        <end position="53"/>
    </location>
</feature>
<reference evidence="2" key="1">
    <citation type="submission" date="2019-05" db="EMBL/GenBank/DDBJ databases">
        <title>Annotation for the trematode Fasciolopsis buski.</title>
        <authorList>
            <person name="Choi Y.-J."/>
        </authorList>
    </citation>
    <scope>NUCLEOTIDE SEQUENCE</scope>
    <source>
        <strain evidence="2">HT</strain>
        <tissue evidence="2">Whole worm</tissue>
    </source>
</reference>
<feature type="region of interest" description="Disordered" evidence="1">
    <location>
        <begin position="90"/>
        <end position="113"/>
    </location>
</feature>
<evidence type="ECO:0000313" key="3">
    <source>
        <dbReference type="Proteomes" id="UP000728185"/>
    </source>
</evidence>